<evidence type="ECO:0000313" key="2">
    <source>
        <dbReference type="Proteomes" id="UP000604046"/>
    </source>
</evidence>
<dbReference type="AlphaFoldDB" id="A0A812GFF0"/>
<protein>
    <submittedName>
        <fullName evidence="1">Uncharacterized protein</fullName>
    </submittedName>
</protein>
<name>A0A812GFF0_9DINO</name>
<comment type="caution">
    <text evidence="1">The sequence shown here is derived from an EMBL/GenBank/DDBJ whole genome shotgun (WGS) entry which is preliminary data.</text>
</comment>
<evidence type="ECO:0000313" key="1">
    <source>
        <dbReference type="EMBL" id="CAE6920363.1"/>
    </source>
</evidence>
<gene>
    <name evidence="1" type="ORF">SNAT2548_LOCUS443</name>
</gene>
<dbReference type="EMBL" id="CAJNDS010000022">
    <property type="protein sequence ID" value="CAE6920363.1"/>
    <property type="molecule type" value="Genomic_DNA"/>
</dbReference>
<accession>A0A812GFF0</accession>
<dbReference type="Proteomes" id="UP000604046">
    <property type="component" value="Unassembled WGS sequence"/>
</dbReference>
<keyword evidence="2" id="KW-1185">Reference proteome</keyword>
<reference evidence="1" key="1">
    <citation type="submission" date="2021-02" db="EMBL/GenBank/DDBJ databases">
        <authorList>
            <person name="Dougan E. K."/>
            <person name="Rhodes N."/>
            <person name="Thang M."/>
            <person name="Chan C."/>
        </authorList>
    </citation>
    <scope>NUCLEOTIDE SEQUENCE</scope>
</reference>
<proteinExistence type="predicted"/>
<sequence>MRWSEDAAYTAYLADPQCVPTSFAMILFKAGSTMSGCSTGPKMLYAVCKVSTPPCFYTLLTVYCIVGPMLPPDIVANIGGQLKVIAGVRMAIKVSWETQFRWRDLWAMLMHGLQDWQGLRGLSARRCVPSQFPRNCAFTSCSGGRKW</sequence>
<organism evidence="1 2">
    <name type="scientific">Symbiodinium natans</name>
    <dbReference type="NCBI Taxonomy" id="878477"/>
    <lineage>
        <taxon>Eukaryota</taxon>
        <taxon>Sar</taxon>
        <taxon>Alveolata</taxon>
        <taxon>Dinophyceae</taxon>
        <taxon>Suessiales</taxon>
        <taxon>Symbiodiniaceae</taxon>
        <taxon>Symbiodinium</taxon>
    </lineage>
</organism>